<evidence type="ECO:0000259" key="1">
    <source>
        <dbReference type="Pfam" id="PF01609"/>
    </source>
</evidence>
<dbReference type="Pfam" id="PF01609">
    <property type="entry name" value="DDE_Tnp_1"/>
    <property type="match status" value="1"/>
</dbReference>
<name>A0ABY9JZ25_9BACI</name>
<keyword evidence="3" id="KW-1185">Reference proteome</keyword>
<evidence type="ECO:0000313" key="3">
    <source>
        <dbReference type="Proteomes" id="UP001197974"/>
    </source>
</evidence>
<proteinExistence type="predicted"/>
<gene>
    <name evidence="2" type="ORF">LC087_01200</name>
</gene>
<accession>A0ABY9JZ25</accession>
<feature type="domain" description="Transposase IS4-like" evidence="1">
    <location>
        <begin position="121"/>
        <end position="345"/>
    </location>
</feature>
<dbReference type="PANTHER" id="PTHR33627">
    <property type="entry name" value="TRANSPOSASE"/>
    <property type="match status" value="1"/>
</dbReference>
<dbReference type="PANTHER" id="PTHR33627:SF1">
    <property type="entry name" value="TRANSPOSASE"/>
    <property type="match status" value="1"/>
</dbReference>
<dbReference type="SUPFAM" id="SSF53098">
    <property type="entry name" value="Ribonuclease H-like"/>
    <property type="match status" value="1"/>
</dbReference>
<organism evidence="2 3">
    <name type="scientific">Bacillus carboniphilus</name>
    <dbReference type="NCBI Taxonomy" id="86663"/>
    <lineage>
        <taxon>Bacteria</taxon>
        <taxon>Bacillati</taxon>
        <taxon>Bacillota</taxon>
        <taxon>Bacilli</taxon>
        <taxon>Bacillales</taxon>
        <taxon>Bacillaceae</taxon>
        <taxon>Bacillus</taxon>
    </lineage>
</organism>
<dbReference type="Proteomes" id="UP001197974">
    <property type="component" value="Chromosome"/>
</dbReference>
<dbReference type="InterPro" id="IPR002559">
    <property type="entry name" value="Transposase_11"/>
</dbReference>
<dbReference type="InterPro" id="IPR012337">
    <property type="entry name" value="RNaseH-like_sf"/>
</dbReference>
<evidence type="ECO:0000313" key="2">
    <source>
        <dbReference type="EMBL" id="WLR42886.1"/>
    </source>
</evidence>
<dbReference type="InterPro" id="IPR039365">
    <property type="entry name" value="IS701-like"/>
</dbReference>
<sequence>MTRLSHQEKIHNILEEWRLPLYFSKPSMNHLVSMIDGMLSFGFTGKISQIHALSFCKKHRTTLSYFLNKGAWDETYLNQITKQKTAQTIHKNARKQKEPVFLLFDDTIGQKTKPSSQAQSPIESCQYHFCHKEGKPVYGHQVVGMMMQSGDLAYPYDFALYNQSKEKSKIQMAVDMIDSYVKRTVSTYILCDSWYTSKRIIEAGLGKGIHTIGALRSNRIFFPKGERKQIKQFVPDISMEETDLVTVGDETYRVYRYEGKLNDLELGVVLLCFKEGEPMEPKNVRSFLCTDIQLSTKKILDYYSKRWSIETYFKQIKGSLGFDGYQIRSEKAILRYWTILNFTYIFASLLKGTKFCEALHEIRNQKFGSIIRFVYDQATQGEELEKIKKELLVA</sequence>
<dbReference type="EMBL" id="CP129013">
    <property type="protein sequence ID" value="WLR42886.1"/>
    <property type="molecule type" value="Genomic_DNA"/>
</dbReference>
<reference evidence="2 3" key="1">
    <citation type="submission" date="2023-06" db="EMBL/GenBank/DDBJ databases">
        <title>Five Gram-positive bacteria isolated from mangrove sediments in Shenzhen, Guangdong, China.</title>
        <authorList>
            <person name="Yu S."/>
            <person name="Zheng W."/>
            <person name="Huang Y."/>
        </authorList>
    </citation>
    <scope>NUCLEOTIDE SEQUENCE [LARGE SCALE GENOMIC DNA]</scope>
    <source>
        <strain evidence="2 3">SaN35-3</strain>
    </source>
</reference>
<protein>
    <submittedName>
        <fullName evidence="2">IS701 family transposase</fullName>
    </submittedName>
</protein>
<dbReference type="RefSeq" id="WP_306019828.1">
    <property type="nucleotide sequence ID" value="NZ_CP129013.1"/>
</dbReference>
<dbReference type="Gene3D" id="3.90.350.10">
    <property type="entry name" value="Transposase Inhibitor Protein From Tn5, Chain A, domain 1"/>
    <property type="match status" value="1"/>
</dbReference>
<dbReference type="NCBIfam" id="NF033540">
    <property type="entry name" value="transpos_IS701"/>
    <property type="match status" value="1"/>
</dbReference>